<keyword evidence="2" id="KW-0812">Transmembrane</keyword>
<feature type="region of interest" description="Disordered" evidence="1">
    <location>
        <begin position="288"/>
        <end position="310"/>
    </location>
</feature>
<keyword evidence="5" id="KW-1185">Reference proteome</keyword>
<evidence type="ECO:0000259" key="3">
    <source>
        <dbReference type="Pfam" id="PF16537"/>
    </source>
</evidence>
<feature type="compositionally biased region" description="Polar residues" evidence="1">
    <location>
        <begin position="168"/>
        <end position="178"/>
    </location>
</feature>
<name>A0ABT0KJH3_9GAMM</name>
<keyword evidence="2" id="KW-1133">Transmembrane helix</keyword>
<feature type="compositionally biased region" description="Low complexity" evidence="1">
    <location>
        <begin position="75"/>
        <end position="93"/>
    </location>
</feature>
<accession>A0ABT0KJH3</accession>
<feature type="compositionally biased region" description="Basic and acidic residues" evidence="1">
    <location>
        <begin position="295"/>
        <end position="310"/>
    </location>
</feature>
<reference evidence="4 5" key="1">
    <citation type="submission" date="2022-01" db="EMBL/GenBank/DDBJ databases">
        <title>Whole genome-based taxonomy of the Shewanellaceae.</title>
        <authorList>
            <person name="Martin-Rodriguez A.J."/>
        </authorList>
    </citation>
    <scope>NUCLEOTIDE SEQUENCE [LARGE SCALE GENOMIC DNA]</scope>
    <source>
        <strain evidence="4 5">DSM 24955</strain>
    </source>
</reference>
<feature type="compositionally biased region" description="Low complexity" evidence="1">
    <location>
        <begin position="156"/>
        <end position="167"/>
    </location>
</feature>
<organism evidence="4 5">
    <name type="scientific">Shewanella electrodiphila</name>
    <dbReference type="NCBI Taxonomy" id="934143"/>
    <lineage>
        <taxon>Bacteria</taxon>
        <taxon>Pseudomonadati</taxon>
        <taxon>Pseudomonadota</taxon>
        <taxon>Gammaproteobacteria</taxon>
        <taxon>Alteromonadales</taxon>
        <taxon>Shewanellaceae</taxon>
        <taxon>Shewanella</taxon>
    </lineage>
</organism>
<evidence type="ECO:0000256" key="2">
    <source>
        <dbReference type="SAM" id="Phobius"/>
    </source>
</evidence>
<protein>
    <submittedName>
        <fullName evidence="4">General secretion pathway protein GspB</fullName>
    </submittedName>
</protein>
<feature type="region of interest" description="Disordered" evidence="1">
    <location>
        <begin position="72"/>
        <end position="104"/>
    </location>
</feature>
<feature type="compositionally biased region" description="Polar residues" evidence="1">
    <location>
        <begin position="146"/>
        <end position="155"/>
    </location>
</feature>
<feature type="transmembrane region" description="Helical" evidence="2">
    <location>
        <begin position="39"/>
        <end position="59"/>
    </location>
</feature>
<proteinExistence type="predicted"/>
<dbReference type="InterPro" id="IPR032389">
    <property type="entry name" value="GspB_C"/>
</dbReference>
<comment type="caution">
    <text evidence="4">The sequence shown here is derived from an EMBL/GenBank/DDBJ whole genome shotgun (WGS) entry which is preliminary data.</text>
</comment>
<evidence type="ECO:0000313" key="5">
    <source>
        <dbReference type="Proteomes" id="UP001202134"/>
    </source>
</evidence>
<feature type="domain" description="Type II secretion system protein GspB C-terminal" evidence="3">
    <location>
        <begin position="324"/>
        <end position="383"/>
    </location>
</feature>
<dbReference type="EMBL" id="JAKIKU010000001">
    <property type="protein sequence ID" value="MCL1043990.1"/>
    <property type="molecule type" value="Genomic_DNA"/>
</dbReference>
<dbReference type="Pfam" id="PF16537">
    <property type="entry name" value="T2SSB"/>
    <property type="match status" value="1"/>
</dbReference>
<keyword evidence="2" id="KW-0472">Membrane</keyword>
<gene>
    <name evidence="4" type="ORF">L2737_01405</name>
</gene>
<evidence type="ECO:0000256" key="1">
    <source>
        <dbReference type="SAM" id="MobiDB-lite"/>
    </source>
</evidence>
<dbReference type="Proteomes" id="UP001202134">
    <property type="component" value="Unassembled WGS sequence"/>
</dbReference>
<sequence>MSILLDAVTKEKQQQMGELPDAVLTPRANYQQVNGHRPWLKYVLLAVVIALGIASAWGLSKLIVPTSNIGQAKETQNNTGNEQTQTSQSQSMTPARRSSETQSEVRIANKVALPIAKSLSQVNGTTQYVSRSSQPATNETTYDYRLSNQGGEMTPSQSSGQSSQQYQTEPKQQSQADNRQAAPAKNQSVSRNVDAEASGANQLTAAELQALYGDDAIILGANSNYKKTSDLDALRMKVSAAASDVNYEQQSQTTSSIDASNTAADDASNANNLMAAFEAALKEVEYESSANAPVTEEKLDPIPTTSKDEIPSYGQLPASVQLRVPEFNIQAHVYSSAAENRWLNVDGEELQEGDSIQGSLNIIEIRPRDVVLEIDGEKFKVPAI</sequence>
<dbReference type="RefSeq" id="WP_248954512.1">
    <property type="nucleotide sequence ID" value="NZ_JAKIKU010000001.1"/>
</dbReference>
<feature type="region of interest" description="Disordered" evidence="1">
    <location>
        <begin position="146"/>
        <end position="195"/>
    </location>
</feature>
<evidence type="ECO:0000313" key="4">
    <source>
        <dbReference type="EMBL" id="MCL1043990.1"/>
    </source>
</evidence>